<dbReference type="InterPro" id="IPR015797">
    <property type="entry name" value="NUDIX_hydrolase-like_dom_sf"/>
</dbReference>
<dbReference type="Pfam" id="PF00293">
    <property type="entry name" value="NUDIX"/>
    <property type="match status" value="1"/>
</dbReference>
<proteinExistence type="inferred from homology"/>
<dbReference type="InterPro" id="IPR000086">
    <property type="entry name" value="NUDIX_hydrolase_dom"/>
</dbReference>
<gene>
    <name evidence="5" type="ORF">ACFPFU_11775</name>
</gene>
<protein>
    <submittedName>
        <fullName evidence="5">NUDIX domain-containing protein</fullName>
    </submittedName>
</protein>
<keyword evidence="2 3" id="KW-0378">Hydrolase</keyword>
<evidence type="ECO:0000259" key="4">
    <source>
        <dbReference type="PROSITE" id="PS51462"/>
    </source>
</evidence>
<dbReference type="InterPro" id="IPR020084">
    <property type="entry name" value="NUDIX_hydrolase_CS"/>
</dbReference>
<reference evidence="6" key="1">
    <citation type="journal article" date="2019" name="Int. J. Syst. Evol. Microbiol.">
        <title>The Global Catalogue of Microorganisms (GCM) 10K type strain sequencing project: providing services to taxonomists for standard genome sequencing and annotation.</title>
        <authorList>
            <consortium name="The Broad Institute Genomics Platform"/>
            <consortium name="The Broad Institute Genome Sequencing Center for Infectious Disease"/>
            <person name="Wu L."/>
            <person name="Ma J."/>
        </authorList>
    </citation>
    <scope>NUCLEOTIDE SEQUENCE [LARGE SCALE GENOMIC DNA]</scope>
    <source>
        <strain evidence="6">CGMCC 4.7466</strain>
    </source>
</reference>
<sequence length="146" mass="16663">MDHTTQILPAVAAVIFNEAGEVLLQKRKDVEKWCVISGHVEFGETVEQAVLREIEEETGKKASIIRLIGVYSSPGSQTYFYREKTIQYVTTYFEAVLDSEIEKGFKNQETVELKYFHSDHIPADLALINPNWLKDALDRTVPAFVR</sequence>
<dbReference type="PRINTS" id="PR00502">
    <property type="entry name" value="NUDIXFAMILY"/>
</dbReference>
<dbReference type="SUPFAM" id="SSF55811">
    <property type="entry name" value="Nudix"/>
    <property type="match status" value="1"/>
</dbReference>
<organism evidence="5 6">
    <name type="scientific">Negadavirga shengliensis</name>
    <dbReference type="NCBI Taxonomy" id="1389218"/>
    <lineage>
        <taxon>Bacteria</taxon>
        <taxon>Pseudomonadati</taxon>
        <taxon>Bacteroidota</taxon>
        <taxon>Cytophagia</taxon>
        <taxon>Cytophagales</taxon>
        <taxon>Cyclobacteriaceae</taxon>
        <taxon>Negadavirga</taxon>
    </lineage>
</organism>
<dbReference type="PANTHER" id="PTHR43046:SF2">
    <property type="entry name" value="8-OXO-DGTP DIPHOSPHATASE-RELATED"/>
    <property type="match status" value="1"/>
</dbReference>
<feature type="domain" description="Nudix hydrolase" evidence="4">
    <location>
        <begin position="6"/>
        <end position="141"/>
    </location>
</feature>
<dbReference type="Gene3D" id="3.90.79.10">
    <property type="entry name" value="Nucleoside Triphosphate Pyrophosphohydrolase"/>
    <property type="match status" value="1"/>
</dbReference>
<comment type="caution">
    <text evidence="5">The sequence shown here is derived from an EMBL/GenBank/DDBJ whole genome shotgun (WGS) entry which is preliminary data.</text>
</comment>
<dbReference type="Proteomes" id="UP001595818">
    <property type="component" value="Unassembled WGS sequence"/>
</dbReference>
<dbReference type="EMBL" id="JBHSJJ010000006">
    <property type="protein sequence ID" value="MFC4872369.1"/>
    <property type="molecule type" value="Genomic_DNA"/>
</dbReference>
<accession>A0ABV9T127</accession>
<comment type="similarity">
    <text evidence="3">Belongs to the Nudix hydrolase family.</text>
</comment>
<keyword evidence="6" id="KW-1185">Reference proteome</keyword>
<evidence type="ECO:0000256" key="2">
    <source>
        <dbReference type="ARBA" id="ARBA00022801"/>
    </source>
</evidence>
<name>A0ABV9T127_9BACT</name>
<comment type="cofactor">
    <cofactor evidence="1">
        <name>Mg(2+)</name>
        <dbReference type="ChEBI" id="CHEBI:18420"/>
    </cofactor>
</comment>
<dbReference type="PROSITE" id="PS00893">
    <property type="entry name" value="NUDIX_BOX"/>
    <property type="match status" value="1"/>
</dbReference>
<dbReference type="RefSeq" id="WP_377064704.1">
    <property type="nucleotide sequence ID" value="NZ_JBHSJJ010000006.1"/>
</dbReference>
<evidence type="ECO:0000313" key="6">
    <source>
        <dbReference type="Proteomes" id="UP001595818"/>
    </source>
</evidence>
<dbReference type="PROSITE" id="PS51462">
    <property type="entry name" value="NUDIX"/>
    <property type="match status" value="1"/>
</dbReference>
<evidence type="ECO:0000313" key="5">
    <source>
        <dbReference type="EMBL" id="MFC4872369.1"/>
    </source>
</evidence>
<dbReference type="InterPro" id="IPR020476">
    <property type="entry name" value="Nudix_hydrolase"/>
</dbReference>
<dbReference type="PANTHER" id="PTHR43046">
    <property type="entry name" value="GDP-MANNOSE MANNOSYL HYDROLASE"/>
    <property type="match status" value="1"/>
</dbReference>
<evidence type="ECO:0000256" key="1">
    <source>
        <dbReference type="ARBA" id="ARBA00001946"/>
    </source>
</evidence>
<evidence type="ECO:0000256" key="3">
    <source>
        <dbReference type="RuleBase" id="RU003476"/>
    </source>
</evidence>